<evidence type="ECO:0000256" key="4">
    <source>
        <dbReference type="RuleBase" id="RU362067"/>
    </source>
</evidence>
<feature type="chain" id="PRO_5026294988" description="Amine oxidase" evidence="5">
    <location>
        <begin position="23"/>
        <end position="529"/>
    </location>
</feature>
<gene>
    <name evidence="7" type="ORF">EJ06DRAFT_585259</name>
</gene>
<evidence type="ECO:0000313" key="7">
    <source>
        <dbReference type="EMBL" id="KAF2396381.1"/>
    </source>
</evidence>
<protein>
    <recommendedName>
        <fullName evidence="4">Amine oxidase</fullName>
        <ecNumber evidence="4">1.4.3.-</ecNumber>
    </recommendedName>
</protein>
<dbReference type="PANTHER" id="PTHR10742:SF313">
    <property type="entry name" value="AMINE OXIDASE"/>
    <property type="match status" value="1"/>
</dbReference>
<dbReference type="InterPro" id="IPR002937">
    <property type="entry name" value="Amino_oxidase"/>
</dbReference>
<evidence type="ECO:0000259" key="6">
    <source>
        <dbReference type="Pfam" id="PF01593"/>
    </source>
</evidence>
<keyword evidence="5" id="KW-0732">Signal</keyword>
<proteinExistence type="inferred from homology"/>
<dbReference type="EMBL" id="ML996707">
    <property type="protein sequence ID" value="KAF2396381.1"/>
    <property type="molecule type" value="Genomic_DNA"/>
</dbReference>
<keyword evidence="4" id="KW-0274">FAD</keyword>
<sequence>MKIMHSFRRAICLFPFIGTSDASPIQKHEDACQRTKVVILGAGIAGITAAQALHNQSISDFIILEYQGDIGGRIHKAEFGRGPDGKPYTVEYGANWAQGLGRPGGPENPVWTFEKKWNVANTPSNTSNVEFFNELGRADFGDEIQDFEEAVRRLKVDAGEILAENLQDRTVREGLSLVGWKPQQRANPAAAEAAEWWLWDGEQATTPEESSLVFGAAVSNFTFGQFSEESNFVIDQRGHNTWLKGEASTFLKPQDPRLKLNRIVTDVYHSNEGVIVETDSGGCVQADYAICTFSLGVLQHDNVAFEPALPKWKKTAIEMFHMSTYTKIFMQFDRNFWGDKQFFLYADPVQRGWYPIFQSLDAEGFFPGSHILFVTVTQREAYRVERQSEEATKAQVMEVLRNMFPKETVPDPIAFAYPRWSTTPWAYGSYSNWPPATSLDMHQNLRANVDRLWFAGEHTSASHFGYMQGAWFEGQDVGNRIGRLIQGNCAEERAGDCGEMVHYDVLRGTTPSSSYGVQNGWPGSSMVDG</sequence>
<dbReference type="SUPFAM" id="SSF51905">
    <property type="entry name" value="FAD/NAD(P)-binding domain"/>
    <property type="match status" value="1"/>
</dbReference>
<dbReference type="GO" id="GO:0016491">
    <property type="term" value="F:oxidoreductase activity"/>
    <property type="evidence" value="ECO:0007669"/>
    <property type="project" value="UniProtKB-KW"/>
</dbReference>
<keyword evidence="2 4" id="KW-0560">Oxidoreductase</keyword>
<dbReference type="OrthoDB" id="7777654at2759"/>
<dbReference type="AlphaFoldDB" id="A0A6G1HKF8"/>
<dbReference type="Proteomes" id="UP000799640">
    <property type="component" value="Unassembled WGS sequence"/>
</dbReference>
<evidence type="ECO:0000256" key="3">
    <source>
        <dbReference type="PIRSR" id="PIRSR601613-1"/>
    </source>
</evidence>
<organism evidence="7 8">
    <name type="scientific">Trichodelitschia bisporula</name>
    <dbReference type="NCBI Taxonomy" id="703511"/>
    <lineage>
        <taxon>Eukaryota</taxon>
        <taxon>Fungi</taxon>
        <taxon>Dikarya</taxon>
        <taxon>Ascomycota</taxon>
        <taxon>Pezizomycotina</taxon>
        <taxon>Dothideomycetes</taxon>
        <taxon>Dothideomycetes incertae sedis</taxon>
        <taxon>Phaeotrichales</taxon>
        <taxon>Phaeotrichaceae</taxon>
        <taxon>Trichodelitschia</taxon>
    </lineage>
</organism>
<reference evidence="7" key="1">
    <citation type="journal article" date="2020" name="Stud. Mycol.">
        <title>101 Dothideomycetes genomes: a test case for predicting lifestyles and emergence of pathogens.</title>
        <authorList>
            <person name="Haridas S."/>
            <person name="Albert R."/>
            <person name="Binder M."/>
            <person name="Bloem J."/>
            <person name="Labutti K."/>
            <person name="Salamov A."/>
            <person name="Andreopoulos B."/>
            <person name="Baker S."/>
            <person name="Barry K."/>
            <person name="Bills G."/>
            <person name="Bluhm B."/>
            <person name="Cannon C."/>
            <person name="Castanera R."/>
            <person name="Culley D."/>
            <person name="Daum C."/>
            <person name="Ezra D."/>
            <person name="Gonzalez J."/>
            <person name="Henrissat B."/>
            <person name="Kuo A."/>
            <person name="Liang C."/>
            <person name="Lipzen A."/>
            <person name="Lutzoni F."/>
            <person name="Magnuson J."/>
            <person name="Mondo S."/>
            <person name="Nolan M."/>
            <person name="Ohm R."/>
            <person name="Pangilinan J."/>
            <person name="Park H.-J."/>
            <person name="Ramirez L."/>
            <person name="Alfaro M."/>
            <person name="Sun H."/>
            <person name="Tritt A."/>
            <person name="Yoshinaga Y."/>
            <person name="Zwiers L.-H."/>
            <person name="Turgeon B."/>
            <person name="Goodwin S."/>
            <person name="Spatafora J."/>
            <person name="Crous P."/>
            <person name="Grigoriev I."/>
        </authorList>
    </citation>
    <scope>NUCLEOTIDE SEQUENCE</scope>
    <source>
        <strain evidence="7">CBS 262.69</strain>
    </source>
</reference>
<dbReference type="InterPro" id="IPR001613">
    <property type="entry name" value="Flavin_amine_oxidase"/>
</dbReference>
<comment type="cofactor">
    <cofactor evidence="1 4">
        <name>FAD</name>
        <dbReference type="ChEBI" id="CHEBI:57692"/>
    </cofactor>
</comment>
<name>A0A6G1HKF8_9PEZI</name>
<dbReference type="Gene3D" id="3.50.50.60">
    <property type="entry name" value="FAD/NAD(P)-binding domain"/>
    <property type="match status" value="1"/>
</dbReference>
<feature type="signal peptide" evidence="5">
    <location>
        <begin position="1"/>
        <end position="22"/>
    </location>
</feature>
<evidence type="ECO:0000256" key="5">
    <source>
        <dbReference type="SAM" id="SignalP"/>
    </source>
</evidence>
<feature type="binding site" evidence="3">
    <location>
        <position position="264"/>
    </location>
    <ligand>
        <name>FAD</name>
        <dbReference type="ChEBI" id="CHEBI:57692"/>
    </ligand>
</feature>
<accession>A0A6G1HKF8</accession>
<dbReference type="PRINTS" id="PR00757">
    <property type="entry name" value="AMINEOXDASEF"/>
</dbReference>
<dbReference type="InterPro" id="IPR036188">
    <property type="entry name" value="FAD/NAD-bd_sf"/>
</dbReference>
<keyword evidence="8" id="KW-1185">Reference proteome</keyword>
<feature type="domain" description="Amine oxidase" evidence="6">
    <location>
        <begin position="44"/>
        <end position="477"/>
    </location>
</feature>
<dbReference type="InterPro" id="IPR050281">
    <property type="entry name" value="Flavin_monoamine_oxidase"/>
</dbReference>
<evidence type="ECO:0000313" key="8">
    <source>
        <dbReference type="Proteomes" id="UP000799640"/>
    </source>
</evidence>
<keyword evidence="4" id="KW-0285">Flavoprotein</keyword>
<evidence type="ECO:0000256" key="2">
    <source>
        <dbReference type="ARBA" id="ARBA00023002"/>
    </source>
</evidence>
<dbReference type="Gene3D" id="3.90.660.10">
    <property type="match status" value="1"/>
</dbReference>
<comment type="similarity">
    <text evidence="4">Belongs to the flavin monoamine oxidase family.</text>
</comment>
<dbReference type="Pfam" id="PF01593">
    <property type="entry name" value="Amino_oxidase"/>
    <property type="match status" value="1"/>
</dbReference>
<evidence type="ECO:0000256" key="1">
    <source>
        <dbReference type="ARBA" id="ARBA00001974"/>
    </source>
</evidence>
<dbReference type="EC" id="1.4.3.-" evidence="4"/>
<dbReference type="GO" id="GO:0006598">
    <property type="term" value="P:polyamine catabolic process"/>
    <property type="evidence" value="ECO:0007669"/>
    <property type="project" value="TreeGrafter"/>
</dbReference>
<dbReference type="SUPFAM" id="SSF54373">
    <property type="entry name" value="FAD-linked reductases, C-terminal domain"/>
    <property type="match status" value="1"/>
</dbReference>
<dbReference type="PANTHER" id="PTHR10742">
    <property type="entry name" value="FLAVIN MONOAMINE OXIDASE"/>
    <property type="match status" value="1"/>
</dbReference>